<dbReference type="EMBL" id="BAAAZR010000002">
    <property type="protein sequence ID" value="GAA3798400.1"/>
    <property type="molecule type" value="Genomic_DNA"/>
</dbReference>
<evidence type="ECO:0000256" key="1">
    <source>
        <dbReference type="ARBA" id="ARBA00022574"/>
    </source>
</evidence>
<feature type="repeat" description="WD" evidence="3">
    <location>
        <begin position="670"/>
        <end position="702"/>
    </location>
</feature>
<feature type="repeat" description="WD" evidence="3">
    <location>
        <begin position="1002"/>
        <end position="1034"/>
    </location>
</feature>
<comment type="caution">
    <text evidence="5">The sequence shown here is derived from an EMBL/GenBank/DDBJ whole genome shotgun (WGS) entry which is preliminary data.</text>
</comment>
<dbReference type="SUPFAM" id="SSF52540">
    <property type="entry name" value="P-loop containing nucleoside triphosphate hydrolases"/>
    <property type="match status" value="1"/>
</dbReference>
<organism evidence="5 6">
    <name type="scientific">Sphaerisporangium flaviroseum</name>
    <dbReference type="NCBI Taxonomy" id="509199"/>
    <lineage>
        <taxon>Bacteria</taxon>
        <taxon>Bacillati</taxon>
        <taxon>Actinomycetota</taxon>
        <taxon>Actinomycetes</taxon>
        <taxon>Streptosporangiales</taxon>
        <taxon>Streptosporangiaceae</taxon>
        <taxon>Sphaerisporangium</taxon>
    </lineage>
</organism>
<feature type="repeat" description="WD" evidence="3">
    <location>
        <begin position="918"/>
        <end position="950"/>
    </location>
</feature>
<evidence type="ECO:0000313" key="5">
    <source>
        <dbReference type="EMBL" id="GAA3798400.1"/>
    </source>
</evidence>
<sequence>MTALSEAAGGSVLPSLPVTLAYVRACGGDATEWERRWHKLTQELAPCDDAEPAQPAGEAPYLGLATFGPEHADLFFGRERLVRDLCARLAETPLLAVFGASGAGKSSLLRAGLIPAISTGIAPGAEDWRVALFTPGEHPLEALCVHLANLNGIAASSLYDSLNAIPAAIRVTVAQLLAERPAGACVLVVVDQFEEIFTVCEDERERALFISVITALAGEPRARVLLGVRADFYAHCARYGELIDALQDRQVLVGPMDEEDLRQAIIGPAERVGCKVDPRLVDLVVSEVRDQSGALPLISHTLLETWRRRRGAALTLAGYRAAGGVHGAIAMTAERVHDELPDDLRHLVRRVMLRLTAPGDGTEDTRRRAPRLELVSGPDSVSVAFVLDRLIERRLVTADQDSVTVAHEALIRTWPRLRSWLAEDRDLLRAHRKLTEAAGEWDQHGRDGAFLYRGARLARWEEHPLDQLNDLERDFLATGRRQQASERAAARRRVCLWLAGLTSAVLAVSVLAAMTLAQAGQLTTQRDIAISRQLAAEARAQSQFDPELALRQARRAYAVWPTDEAETVLRQGLIDDRLIGSVPGHQGRALGVVWSEDGLRLASSSSDGVVRVWDRPGTGLPKGPPVELSGHRGEVWSPVFSPDGRRLATAGIDGTVRVWSLDGGTAPRVFTGHRGPVWNVAFSPDGRRVASAGDDGTVRIWDAAGTGRPRVLHGHKGAVAGVAFAPDGLLASSGYDGTVRIWDATGRKASAVLRGHRGAVKNLRFNPRGTRIAGAGVDGTARIWPVKPGADPVVLRGHDGTVEGLSFSPDGRWLATTSDDSSVRIWSSSGGGHPLVLRGHQRVVWNAAFSPDGARLATAGEDGTVRIWSPWDGTQVLRGHRGAVWTTAFSPDGRRLYSGGIDGTVSVWDLATGGRRVLRGHREEVLGVTAGRDGRHVVSASRDGTVRIWDTTGAKPPVILRGHRGVVWTAALSPDGRRVASAGVDGTLRIWPADGNGPAVVRQADDRQIRYAAFSPDGRRVVTGGQDGTVRIWDAGGAPAPVVLRGHQGLVWSVAFSPDGRRVASAGADGTVRVWPVDGRAAPLVHRGHQGMVWSVAFSGDGRWVTSAGHDDTVRIWRSDVAGDPLTIAGFGASVESVEFAPDGRRLATAHGDGTIRVWNCDACAPTTLLLQGVDRRVDR</sequence>
<dbReference type="InterPro" id="IPR019775">
    <property type="entry name" value="WD40_repeat_CS"/>
</dbReference>
<keyword evidence="2" id="KW-0677">Repeat</keyword>
<dbReference type="InterPro" id="IPR020472">
    <property type="entry name" value="WD40_PAC1"/>
</dbReference>
<dbReference type="Pfam" id="PF00400">
    <property type="entry name" value="WD40"/>
    <property type="match status" value="14"/>
</dbReference>
<dbReference type="PRINTS" id="PR00320">
    <property type="entry name" value="GPROTEINBRPT"/>
</dbReference>
<dbReference type="PROSITE" id="PS50082">
    <property type="entry name" value="WD_REPEATS_2"/>
    <property type="match status" value="14"/>
</dbReference>
<dbReference type="InterPro" id="IPR049052">
    <property type="entry name" value="nSTAND1"/>
</dbReference>
<accession>A0ABP7HMZ2</accession>
<feature type="repeat" description="WD" evidence="3">
    <location>
        <begin position="712"/>
        <end position="752"/>
    </location>
</feature>
<dbReference type="Pfam" id="PF20703">
    <property type="entry name" value="nSTAND1"/>
    <property type="match status" value="1"/>
</dbReference>
<feature type="repeat" description="WD" evidence="3">
    <location>
        <begin position="795"/>
        <end position="827"/>
    </location>
</feature>
<dbReference type="InterPro" id="IPR011047">
    <property type="entry name" value="Quinoprotein_ADH-like_sf"/>
</dbReference>
<dbReference type="InterPro" id="IPR001680">
    <property type="entry name" value="WD40_rpt"/>
</dbReference>
<dbReference type="SMART" id="SM00320">
    <property type="entry name" value="WD40"/>
    <property type="match status" value="14"/>
</dbReference>
<name>A0ABP7HMZ2_9ACTN</name>
<feature type="repeat" description="WD" evidence="3">
    <location>
        <begin position="753"/>
        <end position="784"/>
    </location>
</feature>
<dbReference type="InterPro" id="IPR015943">
    <property type="entry name" value="WD40/YVTN_repeat-like_dom_sf"/>
</dbReference>
<feature type="repeat" description="WD" evidence="3">
    <location>
        <begin position="1128"/>
        <end position="1160"/>
    </location>
</feature>
<evidence type="ECO:0000259" key="4">
    <source>
        <dbReference type="Pfam" id="PF20703"/>
    </source>
</evidence>
<dbReference type="PROSITE" id="PS50294">
    <property type="entry name" value="WD_REPEATS_REGION"/>
    <property type="match status" value="14"/>
</dbReference>
<evidence type="ECO:0000256" key="2">
    <source>
        <dbReference type="ARBA" id="ARBA00022737"/>
    </source>
</evidence>
<feature type="repeat" description="WD" evidence="3">
    <location>
        <begin position="877"/>
        <end position="918"/>
    </location>
</feature>
<dbReference type="InterPro" id="IPR027417">
    <property type="entry name" value="P-loop_NTPase"/>
</dbReference>
<dbReference type="RefSeq" id="WP_344936432.1">
    <property type="nucleotide sequence ID" value="NZ_BAAAZR010000002.1"/>
</dbReference>
<evidence type="ECO:0000256" key="3">
    <source>
        <dbReference type="PROSITE-ProRule" id="PRU00221"/>
    </source>
</evidence>
<feature type="repeat" description="WD" evidence="3">
    <location>
        <begin position="1044"/>
        <end position="1075"/>
    </location>
</feature>
<proteinExistence type="predicted"/>
<feature type="repeat" description="WD" evidence="3">
    <location>
        <begin position="960"/>
        <end position="991"/>
    </location>
</feature>
<evidence type="ECO:0000313" key="6">
    <source>
        <dbReference type="Proteomes" id="UP001500888"/>
    </source>
</evidence>
<reference evidence="6" key="1">
    <citation type="journal article" date="2019" name="Int. J. Syst. Evol. Microbiol.">
        <title>The Global Catalogue of Microorganisms (GCM) 10K type strain sequencing project: providing services to taxonomists for standard genome sequencing and annotation.</title>
        <authorList>
            <consortium name="The Broad Institute Genomics Platform"/>
            <consortium name="The Broad Institute Genome Sequencing Center for Infectious Disease"/>
            <person name="Wu L."/>
            <person name="Ma J."/>
        </authorList>
    </citation>
    <scope>NUCLEOTIDE SEQUENCE [LARGE SCALE GENOMIC DNA]</scope>
    <source>
        <strain evidence="6">JCM 16908</strain>
    </source>
</reference>
<gene>
    <name evidence="5" type="ORF">GCM10022226_17170</name>
</gene>
<feature type="repeat" description="WD" evidence="3">
    <location>
        <begin position="1086"/>
        <end position="1117"/>
    </location>
</feature>
<dbReference type="InterPro" id="IPR036322">
    <property type="entry name" value="WD40_repeat_dom_sf"/>
</dbReference>
<feature type="repeat" description="WD" evidence="3">
    <location>
        <begin position="582"/>
        <end position="614"/>
    </location>
</feature>
<dbReference type="Proteomes" id="UP001500888">
    <property type="component" value="Unassembled WGS sequence"/>
</dbReference>
<keyword evidence="1 3" id="KW-0853">WD repeat</keyword>
<protein>
    <recommendedName>
        <fullName evidence="4">Novel STAND NTPase 1 domain-containing protein</fullName>
    </recommendedName>
</protein>
<dbReference type="PROSITE" id="PS00678">
    <property type="entry name" value="WD_REPEATS_1"/>
    <property type="match status" value="1"/>
</dbReference>
<dbReference type="CDD" id="cd00200">
    <property type="entry name" value="WD40"/>
    <property type="match status" value="2"/>
</dbReference>
<feature type="domain" description="Novel STAND NTPase 1" evidence="4">
    <location>
        <begin position="60"/>
        <end position="447"/>
    </location>
</feature>
<dbReference type="SUPFAM" id="SSF50978">
    <property type="entry name" value="WD40 repeat-like"/>
    <property type="match status" value="2"/>
</dbReference>
<keyword evidence="6" id="KW-1185">Reference proteome</keyword>
<feature type="repeat" description="WD" evidence="3">
    <location>
        <begin position="628"/>
        <end position="669"/>
    </location>
</feature>
<dbReference type="SUPFAM" id="SSF50998">
    <property type="entry name" value="Quinoprotein alcohol dehydrogenase-like"/>
    <property type="match status" value="1"/>
</dbReference>
<dbReference type="Gene3D" id="3.40.50.300">
    <property type="entry name" value="P-loop containing nucleotide triphosphate hydrolases"/>
    <property type="match status" value="1"/>
</dbReference>
<dbReference type="PANTHER" id="PTHR19879">
    <property type="entry name" value="TRANSCRIPTION INITIATION FACTOR TFIID"/>
    <property type="match status" value="1"/>
</dbReference>
<dbReference type="Gene3D" id="2.130.10.10">
    <property type="entry name" value="YVTN repeat-like/Quinoprotein amine dehydrogenase"/>
    <property type="match status" value="5"/>
</dbReference>
<dbReference type="PANTHER" id="PTHR19879:SF9">
    <property type="entry name" value="TRANSCRIPTION INITIATION FACTOR TFIID SUBUNIT 5"/>
    <property type="match status" value="1"/>
</dbReference>
<feature type="repeat" description="WD" evidence="3">
    <location>
        <begin position="837"/>
        <end position="869"/>
    </location>
</feature>